<protein>
    <recommendedName>
        <fullName evidence="3">HTH psq-type domain-containing protein</fullName>
    </recommendedName>
</protein>
<dbReference type="SUPFAM" id="SSF46689">
    <property type="entry name" value="Homeodomain-like"/>
    <property type="match status" value="1"/>
</dbReference>
<dbReference type="OrthoDB" id="10043687at2759"/>
<sequence>MHVWLVVEEFRMDSSLDCVFPDFIVQQNLHINALELLSVIVCLKLWGQRGRKIYSVTIGELSLSVDLLKLKTQAQESLKSALLQELEKFEDTVIVGEKKRGYSLEMLKEAGDDVVLHGKSIRGAAKRHNVPESTLRCRLSDPGGVADVRMGGPTIFTPAEETQLAVHCTSMADKGYGYTRWQIIEIACNMSQAKDKHIQPTKYWFYGFLSRNPQVKMVQPKRREKIRNDVQTGHVTTYFAEPGTILNKYSLINKPAQTWNIDETGISLDHSPQKVLSRRGCDAFSVTSGRSSTTTLVAAVSALGETIPPYIIYKGQRLTQELVSHGMPGSKFNNL</sequence>
<reference evidence="1" key="1">
    <citation type="submission" date="2021-03" db="EMBL/GenBank/DDBJ databases">
        <authorList>
            <person name="Bekaert M."/>
        </authorList>
    </citation>
    <scope>NUCLEOTIDE SEQUENCE</scope>
</reference>
<evidence type="ECO:0008006" key="3">
    <source>
        <dbReference type="Google" id="ProtNLM"/>
    </source>
</evidence>
<dbReference type="AlphaFoldDB" id="A0A8S3S3E1"/>
<organism evidence="1 2">
    <name type="scientific">Mytilus edulis</name>
    <name type="common">Blue mussel</name>
    <dbReference type="NCBI Taxonomy" id="6550"/>
    <lineage>
        <taxon>Eukaryota</taxon>
        <taxon>Metazoa</taxon>
        <taxon>Spiralia</taxon>
        <taxon>Lophotrochozoa</taxon>
        <taxon>Mollusca</taxon>
        <taxon>Bivalvia</taxon>
        <taxon>Autobranchia</taxon>
        <taxon>Pteriomorphia</taxon>
        <taxon>Mytilida</taxon>
        <taxon>Mytiloidea</taxon>
        <taxon>Mytilidae</taxon>
        <taxon>Mytilinae</taxon>
        <taxon>Mytilus</taxon>
    </lineage>
</organism>
<gene>
    <name evidence="1" type="ORF">MEDL_28800</name>
</gene>
<evidence type="ECO:0000313" key="1">
    <source>
        <dbReference type="EMBL" id="CAG2215069.1"/>
    </source>
</evidence>
<name>A0A8S3S3E1_MYTED</name>
<keyword evidence="2" id="KW-1185">Reference proteome</keyword>
<dbReference type="Proteomes" id="UP000683360">
    <property type="component" value="Unassembled WGS sequence"/>
</dbReference>
<dbReference type="Gene3D" id="1.10.10.60">
    <property type="entry name" value="Homeodomain-like"/>
    <property type="match status" value="1"/>
</dbReference>
<accession>A0A8S3S3E1</accession>
<proteinExistence type="predicted"/>
<evidence type="ECO:0000313" key="2">
    <source>
        <dbReference type="Proteomes" id="UP000683360"/>
    </source>
</evidence>
<comment type="caution">
    <text evidence="1">The sequence shown here is derived from an EMBL/GenBank/DDBJ whole genome shotgun (WGS) entry which is preliminary data.</text>
</comment>
<dbReference type="InterPro" id="IPR009057">
    <property type="entry name" value="Homeodomain-like_sf"/>
</dbReference>
<dbReference type="EMBL" id="CAJPWZ010001433">
    <property type="protein sequence ID" value="CAG2215069.1"/>
    <property type="molecule type" value="Genomic_DNA"/>
</dbReference>